<dbReference type="SUPFAM" id="SSF55811">
    <property type="entry name" value="Nudix"/>
    <property type="match status" value="1"/>
</dbReference>
<dbReference type="PANTHER" id="PTHR43736:SF1">
    <property type="entry name" value="DIHYDRONEOPTERIN TRIPHOSPHATE DIPHOSPHATASE"/>
    <property type="match status" value="1"/>
</dbReference>
<organism evidence="4 5">
    <name type="scientific">Nesterenkonia rhizosphaerae</name>
    <dbReference type="NCBI Taxonomy" id="1348272"/>
    <lineage>
        <taxon>Bacteria</taxon>
        <taxon>Bacillati</taxon>
        <taxon>Actinomycetota</taxon>
        <taxon>Actinomycetes</taxon>
        <taxon>Micrococcales</taxon>
        <taxon>Micrococcaceae</taxon>
        <taxon>Nesterenkonia</taxon>
    </lineage>
</organism>
<dbReference type="CDD" id="cd03674">
    <property type="entry name" value="NUDIX_Hydrolase"/>
    <property type="match status" value="1"/>
</dbReference>
<evidence type="ECO:0000259" key="3">
    <source>
        <dbReference type="PROSITE" id="PS51462"/>
    </source>
</evidence>
<dbReference type="InterPro" id="IPR015797">
    <property type="entry name" value="NUDIX_hydrolase-like_dom_sf"/>
</dbReference>
<protein>
    <recommendedName>
        <fullName evidence="3">Nudix hydrolase domain-containing protein</fullName>
    </recommendedName>
</protein>
<keyword evidence="5" id="KW-1185">Reference proteome</keyword>
<keyword evidence="2" id="KW-0378">Hydrolase</keyword>
<dbReference type="PROSITE" id="PS00893">
    <property type="entry name" value="NUDIX_BOX"/>
    <property type="match status" value="1"/>
</dbReference>
<dbReference type="Gene3D" id="3.90.79.10">
    <property type="entry name" value="Nucleoside Triphosphate Pyrophosphohydrolase"/>
    <property type="match status" value="1"/>
</dbReference>
<dbReference type="InterPro" id="IPR000086">
    <property type="entry name" value="NUDIX_hydrolase_dom"/>
</dbReference>
<name>A0ABP9G036_9MICC</name>
<feature type="domain" description="Nudix hydrolase" evidence="3">
    <location>
        <begin position="12"/>
        <end position="163"/>
    </location>
</feature>
<dbReference type="InterPro" id="IPR020084">
    <property type="entry name" value="NUDIX_hydrolase_CS"/>
</dbReference>
<comment type="caution">
    <text evidence="4">The sequence shown here is derived from an EMBL/GenBank/DDBJ whole genome shotgun (WGS) entry which is preliminary data.</text>
</comment>
<dbReference type="PANTHER" id="PTHR43736">
    <property type="entry name" value="ADP-RIBOSE PYROPHOSPHATASE"/>
    <property type="match status" value="1"/>
</dbReference>
<accession>A0ABP9G036</accession>
<evidence type="ECO:0000256" key="2">
    <source>
        <dbReference type="ARBA" id="ARBA00022801"/>
    </source>
</evidence>
<gene>
    <name evidence="4" type="ORF">GCM10025790_09660</name>
</gene>
<dbReference type="PROSITE" id="PS51462">
    <property type="entry name" value="NUDIX"/>
    <property type="match status" value="1"/>
</dbReference>
<evidence type="ECO:0000313" key="5">
    <source>
        <dbReference type="Proteomes" id="UP001500368"/>
    </source>
</evidence>
<comment type="similarity">
    <text evidence="1">Belongs to the Nudix hydrolase family.</text>
</comment>
<dbReference type="EMBL" id="BAABLW010000005">
    <property type="protein sequence ID" value="GAA4916451.1"/>
    <property type="molecule type" value="Genomic_DNA"/>
</dbReference>
<proteinExistence type="inferred from homology"/>
<dbReference type="Pfam" id="PF00293">
    <property type="entry name" value="NUDIX"/>
    <property type="match status" value="1"/>
</dbReference>
<evidence type="ECO:0000256" key="1">
    <source>
        <dbReference type="ARBA" id="ARBA00005582"/>
    </source>
</evidence>
<evidence type="ECO:0000313" key="4">
    <source>
        <dbReference type="EMBL" id="GAA4916451.1"/>
    </source>
</evidence>
<reference evidence="5" key="1">
    <citation type="journal article" date="2019" name="Int. J. Syst. Evol. Microbiol.">
        <title>The Global Catalogue of Microorganisms (GCM) 10K type strain sequencing project: providing services to taxonomists for standard genome sequencing and annotation.</title>
        <authorList>
            <consortium name="The Broad Institute Genomics Platform"/>
            <consortium name="The Broad Institute Genome Sequencing Center for Infectious Disease"/>
            <person name="Wu L."/>
            <person name="Ma J."/>
        </authorList>
    </citation>
    <scope>NUCLEOTIDE SEQUENCE [LARGE SCALE GENOMIC DNA]</scope>
    <source>
        <strain evidence="5">JCM 19129</strain>
    </source>
</reference>
<dbReference type="RefSeq" id="WP_345476942.1">
    <property type="nucleotide sequence ID" value="NZ_BAABLW010000005.1"/>
</dbReference>
<sequence>MGELTEDAAELKKQFTATGYVVSADGSRMLMIFHRGLTLWLPPGGHVDPDEFPGDTALREVWEETGVRARHAGTHTLDLGAGGRKEMQLPTPFAMAAQRIPPSPKDPEEHIHMDLMYRLEADDDAPLTAAEAEVSDVGWFTREQIDQLDTPESVRRFAHAQLL</sequence>
<dbReference type="Proteomes" id="UP001500368">
    <property type="component" value="Unassembled WGS sequence"/>
</dbReference>